<accession>A0ABT6RXB2</accession>
<organism evidence="4 5">
    <name type="scientific">Streptomyces solicavernae</name>
    <dbReference type="NCBI Taxonomy" id="3043614"/>
    <lineage>
        <taxon>Bacteria</taxon>
        <taxon>Bacillati</taxon>
        <taxon>Actinomycetota</taxon>
        <taxon>Actinomycetes</taxon>
        <taxon>Kitasatosporales</taxon>
        <taxon>Streptomycetaceae</taxon>
        <taxon>Streptomyces</taxon>
    </lineage>
</organism>
<dbReference type="EMBL" id="JASCIR010000023">
    <property type="protein sequence ID" value="MDI3389087.1"/>
    <property type="molecule type" value="Genomic_DNA"/>
</dbReference>
<reference evidence="4 5" key="1">
    <citation type="submission" date="2023-05" db="EMBL/GenBank/DDBJ databases">
        <title>Draft genome sequence of Streptomyces sp. B-S-A8 isolated from a cave soil in Thailand.</title>
        <authorList>
            <person name="Chamroensaksri N."/>
            <person name="Muangham S."/>
        </authorList>
    </citation>
    <scope>NUCLEOTIDE SEQUENCE [LARGE SCALE GENOMIC DNA]</scope>
    <source>
        <strain evidence="4 5">B-S-A8</strain>
    </source>
</reference>
<dbReference type="Gene3D" id="3.90.1300.10">
    <property type="entry name" value="Amidase signature (AS) domain"/>
    <property type="match status" value="1"/>
</dbReference>
<evidence type="ECO:0000313" key="4">
    <source>
        <dbReference type="EMBL" id="MDI3389087.1"/>
    </source>
</evidence>
<name>A0ABT6RXB2_9ACTN</name>
<evidence type="ECO:0000256" key="1">
    <source>
        <dbReference type="ARBA" id="ARBA00009199"/>
    </source>
</evidence>
<evidence type="ECO:0000313" key="5">
    <source>
        <dbReference type="Proteomes" id="UP001224661"/>
    </source>
</evidence>
<sequence length="493" mass="50751">MTNVQEEARMPGGSGPGGGVPGGSAAGPAALTATELLAGYASGELSPVTATQAVLDRIAEADPRINAYCLVDRDAALAQAGQSAERWRRGQPLGLLDGVPTSIKDLFLTRGWPTLRGSLSIAAEQPWEADAPCVARLREHGAVFVGKTTTPEFGWKGVTDNPLTGVTRNPWDPTRTSGGSSGGSAAAVAAGMGPLSVGTDGGGSVRIPAAFCGIFGMKPTYGRIPLFPASPFGTLAHAGPMTRTVADAALLMDVVCGADSRDWSQLAAPEGSFRAALEADSLAGLRIAYAPTLAGAEVDPQVAARVARVAKLLAGLGAEVVEAAPEFEDPVDAYHTLWFTGAAKVVERLGPEQRARLDPGLQEIVAQGAEKSALDYLGAVDTRMALGVLMGAFHETYDLLLTPAVPVPAFAAGVEVPQGSGLARWTGWTPFSYPFNLTQQPAASVPCGTTDEGLPVGAQLVAARHGDALVLRAAHLLQQELLREGVVSTDPVG</sequence>
<feature type="compositionally biased region" description="Gly residues" evidence="2">
    <location>
        <begin position="12"/>
        <end position="25"/>
    </location>
</feature>
<proteinExistence type="inferred from homology"/>
<comment type="similarity">
    <text evidence="1">Belongs to the amidase family.</text>
</comment>
<keyword evidence="4" id="KW-0378">Hydrolase</keyword>
<dbReference type="InterPro" id="IPR036928">
    <property type="entry name" value="AS_sf"/>
</dbReference>
<keyword evidence="5" id="KW-1185">Reference proteome</keyword>
<dbReference type="NCBIfam" id="NF004815">
    <property type="entry name" value="PRK06169.1"/>
    <property type="match status" value="1"/>
</dbReference>
<evidence type="ECO:0000259" key="3">
    <source>
        <dbReference type="Pfam" id="PF01425"/>
    </source>
</evidence>
<dbReference type="InterPro" id="IPR023631">
    <property type="entry name" value="Amidase_dom"/>
</dbReference>
<comment type="caution">
    <text evidence="4">The sequence shown here is derived from an EMBL/GenBank/DDBJ whole genome shotgun (WGS) entry which is preliminary data.</text>
</comment>
<dbReference type="GO" id="GO:0004040">
    <property type="term" value="F:amidase activity"/>
    <property type="evidence" value="ECO:0007669"/>
    <property type="project" value="UniProtKB-EC"/>
</dbReference>
<gene>
    <name evidence="4" type="ORF">QIS99_23240</name>
</gene>
<dbReference type="InterPro" id="IPR000120">
    <property type="entry name" value="Amidase"/>
</dbReference>
<dbReference type="PANTHER" id="PTHR11895:SF7">
    <property type="entry name" value="GLUTAMYL-TRNA(GLN) AMIDOTRANSFERASE SUBUNIT A, MITOCHONDRIAL"/>
    <property type="match status" value="1"/>
</dbReference>
<dbReference type="SUPFAM" id="SSF75304">
    <property type="entry name" value="Amidase signature (AS) enzymes"/>
    <property type="match status" value="1"/>
</dbReference>
<dbReference type="PROSITE" id="PS00571">
    <property type="entry name" value="AMIDASES"/>
    <property type="match status" value="1"/>
</dbReference>
<feature type="region of interest" description="Disordered" evidence="2">
    <location>
        <begin position="1"/>
        <end position="26"/>
    </location>
</feature>
<dbReference type="RefSeq" id="WP_282515545.1">
    <property type="nucleotide sequence ID" value="NZ_JASCIR010000023.1"/>
</dbReference>
<dbReference type="PANTHER" id="PTHR11895">
    <property type="entry name" value="TRANSAMIDASE"/>
    <property type="match status" value="1"/>
</dbReference>
<protein>
    <submittedName>
        <fullName evidence="4">Amidase</fullName>
        <ecNumber evidence="4">3.5.1.4</ecNumber>
    </submittedName>
</protein>
<dbReference type="Pfam" id="PF01425">
    <property type="entry name" value="Amidase"/>
    <property type="match status" value="1"/>
</dbReference>
<evidence type="ECO:0000256" key="2">
    <source>
        <dbReference type="SAM" id="MobiDB-lite"/>
    </source>
</evidence>
<feature type="region of interest" description="Disordered" evidence="2">
    <location>
        <begin position="156"/>
        <end position="185"/>
    </location>
</feature>
<dbReference type="Proteomes" id="UP001224661">
    <property type="component" value="Unassembled WGS sequence"/>
</dbReference>
<dbReference type="InterPro" id="IPR020556">
    <property type="entry name" value="Amidase_CS"/>
</dbReference>
<feature type="domain" description="Amidase" evidence="3">
    <location>
        <begin position="50"/>
        <end position="471"/>
    </location>
</feature>
<dbReference type="EC" id="3.5.1.4" evidence="4"/>